<reference evidence="2 3" key="1">
    <citation type="journal article" date="2011" name="J. Bacteriol.">
        <title>Genome sequence of Methyloversatilis universalis FAM5T, a methylotrophic representative of the order Rhodocyclales.</title>
        <authorList>
            <person name="Kittichotirat W."/>
            <person name="Good N.M."/>
            <person name="Hall R."/>
            <person name="Bringel F."/>
            <person name="Lajus A."/>
            <person name="Medigue C."/>
            <person name="Smalley N.E."/>
            <person name="Beck D."/>
            <person name="Bumgarner R."/>
            <person name="Vuilleumier S."/>
            <person name="Kalyuzhnaya M.G."/>
        </authorList>
    </citation>
    <scope>NUCLEOTIDE SEQUENCE [LARGE SCALE GENOMIC DNA]</scope>
    <source>
        <strain evidence="3">ATCC BAA-1314 / JCM 13912 / FAM5</strain>
    </source>
</reference>
<evidence type="ECO:0000313" key="2">
    <source>
        <dbReference type="EMBL" id="EGK70656.1"/>
    </source>
</evidence>
<dbReference type="NCBIfam" id="NF007139">
    <property type="entry name" value="PRK09585.1-3"/>
    <property type="match status" value="1"/>
</dbReference>
<keyword evidence="1" id="KW-0119">Carbohydrate metabolism</keyword>
<keyword evidence="1" id="KW-0808">Transferase</keyword>
<comment type="catalytic activity">
    <reaction evidence="1">
        <text>1,6-anhydro-N-acetyl-beta-muramate + ATP + H2O = N-acetyl-D-muramate 6-phosphate + ADP + H(+)</text>
        <dbReference type="Rhea" id="RHEA:24952"/>
        <dbReference type="ChEBI" id="CHEBI:15377"/>
        <dbReference type="ChEBI" id="CHEBI:15378"/>
        <dbReference type="ChEBI" id="CHEBI:30616"/>
        <dbReference type="ChEBI" id="CHEBI:58690"/>
        <dbReference type="ChEBI" id="CHEBI:58722"/>
        <dbReference type="ChEBI" id="CHEBI:456216"/>
        <dbReference type="EC" id="2.7.1.170"/>
    </reaction>
</comment>
<dbReference type="PANTHER" id="PTHR30605:SF0">
    <property type="entry name" value="ANHYDRO-N-ACETYLMURAMIC ACID KINASE"/>
    <property type="match status" value="1"/>
</dbReference>
<protein>
    <recommendedName>
        <fullName evidence="1">Anhydro-N-acetylmuramic acid kinase</fullName>
        <ecNumber evidence="1">2.7.1.170</ecNumber>
    </recommendedName>
    <alternativeName>
        <fullName evidence="1">AnhMurNAc kinase</fullName>
    </alternativeName>
</protein>
<dbReference type="EC" id="2.7.1.170" evidence="1"/>
<dbReference type="RefSeq" id="WP_008062900.1">
    <property type="nucleotide sequence ID" value="NZ_AFHG01000053.1"/>
</dbReference>
<dbReference type="GO" id="GO:0016301">
    <property type="term" value="F:kinase activity"/>
    <property type="evidence" value="ECO:0007669"/>
    <property type="project" value="UniProtKB-KW"/>
</dbReference>
<comment type="pathway">
    <text evidence="1">Cell wall biogenesis; peptidoglycan recycling.</text>
</comment>
<dbReference type="Gene3D" id="3.30.420.40">
    <property type="match status" value="2"/>
</dbReference>
<comment type="function">
    <text evidence="1">Catalyzes the specific phosphorylation of 1,6-anhydro-N-acetylmuramic acid (anhMurNAc) with the simultaneous cleavage of the 1,6-anhydro ring, generating MurNAc-6-P. Is required for the utilization of anhMurNAc either imported from the medium or derived from its own cell wall murein, and thus plays a role in cell wall recycling.</text>
</comment>
<sequence length="361" mass="38252">MSELFVGLMSGTSLDGVDAVLADFSDGRPRVLGHAHRSFSPALHDTLLALCQPGENEIDRSQRASLELAELYAALTRTLLASTHTEHAAVSAIGCHGQTVRHMPDRGYTLQLNAPAVLAERTGIRVVSDFRARDVAAGGQGAPLVPAFHAALFGEGKRRAILNLGGMANLTLLAPGEAVRGFDCGPANALMDAWIAERLGRAYDADGRWAASGQVDTVLIEQLLAHPFFAQKPPKSCGREQFNLNWLYAHLPEHLVAQDVQATLAELTARSVAQALADASFRPDEMLVCGGGAYNGHLMRRIAACTGCTVRSTADEGAPPEQVEALAFAWLARCAVTGAPGNRPEVTGARGLRVLGAVWPA</sequence>
<dbReference type="STRING" id="1000565.METUNv1_02877"/>
<name>F5RF00_METUF</name>
<dbReference type="HAMAP" id="MF_01270">
    <property type="entry name" value="AnhMurNAc_kinase"/>
    <property type="match status" value="1"/>
</dbReference>
<dbReference type="InterPro" id="IPR043129">
    <property type="entry name" value="ATPase_NBD"/>
</dbReference>
<dbReference type="EMBL" id="AFHG01000053">
    <property type="protein sequence ID" value="EGK70656.1"/>
    <property type="molecule type" value="Genomic_DNA"/>
</dbReference>
<dbReference type="GO" id="GO:0009254">
    <property type="term" value="P:peptidoglycan turnover"/>
    <property type="evidence" value="ECO:0007669"/>
    <property type="project" value="UniProtKB-UniRule"/>
</dbReference>
<accession>F5RF00</accession>
<keyword evidence="1" id="KW-0547">Nucleotide-binding</keyword>
<dbReference type="OrthoDB" id="9763949at2"/>
<keyword evidence="1 2" id="KW-0418">Kinase</keyword>
<dbReference type="UniPathway" id="UPA00343"/>
<gene>
    <name evidence="1" type="primary">anmK</name>
    <name evidence="2" type="ORF">METUNv1_02877</name>
</gene>
<comment type="caution">
    <text evidence="2">The sequence shown here is derived from an EMBL/GenBank/DDBJ whole genome shotgun (WGS) entry which is preliminary data.</text>
</comment>
<dbReference type="AlphaFoldDB" id="F5RF00"/>
<dbReference type="CDD" id="cd24050">
    <property type="entry name" value="ASKHA_NBD_ANMK"/>
    <property type="match status" value="1"/>
</dbReference>
<dbReference type="UniPathway" id="UPA00544"/>
<proteinExistence type="inferred from homology"/>
<evidence type="ECO:0000256" key="1">
    <source>
        <dbReference type="HAMAP-Rule" id="MF_01270"/>
    </source>
</evidence>
<dbReference type="GO" id="GO:0005524">
    <property type="term" value="F:ATP binding"/>
    <property type="evidence" value="ECO:0007669"/>
    <property type="project" value="UniProtKB-UniRule"/>
</dbReference>
<dbReference type="Pfam" id="PF03702">
    <property type="entry name" value="AnmK"/>
    <property type="match status" value="1"/>
</dbReference>
<dbReference type="InterPro" id="IPR005338">
    <property type="entry name" value="Anhydro_N_Ac-Mur_kinase"/>
</dbReference>
<dbReference type="Proteomes" id="UP000005019">
    <property type="component" value="Unassembled WGS sequence"/>
</dbReference>
<evidence type="ECO:0000313" key="3">
    <source>
        <dbReference type="Proteomes" id="UP000005019"/>
    </source>
</evidence>
<dbReference type="GO" id="GO:0016773">
    <property type="term" value="F:phosphotransferase activity, alcohol group as acceptor"/>
    <property type="evidence" value="ECO:0007669"/>
    <property type="project" value="UniProtKB-UniRule"/>
</dbReference>
<organism evidence="2 3">
    <name type="scientific">Methyloversatilis universalis (strain ATCC BAA-1314 / DSM 25237 / JCM 13912 / CCUG 52030 / FAM5)</name>
    <dbReference type="NCBI Taxonomy" id="1000565"/>
    <lineage>
        <taxon>Bacteria</taxon>
        <taxon>Pseudomonadati</taxon>
        <taxon>Pseudomonadota</taxon>
        <taxon>Betaproteobacteria</taxon>
        <taxon>Nitrosomonadales</taxon>
        <taxon>Sterolibacteriaceae</taxon>
        <taxon>Methyloversatilis</taxon>
    </lineage>
</organism>
<dbReference type="SUPFAM" id="SSF53067">
    <property type="entry name" value="Actin-like ATPase domain"/>
    <property type="match status" value="1"/>
</dbReference>
<dbReference type="eggNOG" id="COG2377">
    <property type="taxonomic scope" value="Bacteria"/>
</dbReference>
<dbReference type="GO" id="GO:0097175">
    <property type="term" value="P:1,6-anhydro-N-acetyl-beta-muramic acid catabolic process"/>
    <property type="evidence" value="ECO:0007669"/>
    <property type="project" value="UniProtKB-UniRule"/>
</dbReference>
<feature type="binding site" evidence="1">
    <location>
        <begin position="11"/>
        <end position="18"/>
    </location>
    <ligand>
        <name>ATP</name>
        <dbReference type="ChEBI" id="CHEBI:30616"/>
    </ligand>
</feature>
<dbReference type="PANTHER" id="PTHR30605">
    <property type="entry name" value="ANHYDRO-N-ACETYLMURAMIC ACID KINASE"/>
    <property type="match status" value="1"/>
</dbReference>
<keyword evidence="1" id="KW-0067">ATP-binding</keyword>
<keyword evidence="3" id="KW-1185">Reference proteome</keyword>
<comment type="similarity">
    <text evidence="1">Belongs to the anhydro-N-acetylmuramic acid kinase family.</text>
</comment>
<dbReference type="GO" id="GO:0006040">
    <property type="term" value="P:amino sugar metabolic process"/>
    <property type="evidence" value="ECO:0007669"/>
    <property type="project" value="InterPro"/>
</dbReference>
<comment type="pathway">
    <text evidence="1">Amino-sugar metabolism; 1,6-anhydro-N-acetylmuramate degradation.</text>
</comment>